<dbReference type="Proteomes" id="UP001224122">
    <property type="component" value="Unassembled WGS sequence"/>
</dbReference>
<comment type="caution">
    <text evidence="1">The sequence shown here is derived from an EMBL/GenBank/DDBJ whole genome shotgun (WGS) entry which is preliminary data.</text>
</comment>
<sequence length="45" mass="5310">MIQKQQSMIFSPYMDLYKLIVPKDNLLRRINELVDFSYGIGSKCI</sequence>
<evidence type="ECO:0008006" key="3">
    <source>
        <dbReference type="Google" id="ProtNLM"/>
    </source>
</evidence>
<dbReference type="EMBL" id="JAUSTW010000008">
    <property type="protein sequence ID" value="MDQ0201051.1"/>
    <property type="molecule type" value="Genomic_DNA"/>
</dbReference>
<protein>
    <recommendedName>
        <fullName evidence="3">Transposase</fullName>
    </recommendedName>
</protein>
<proteinExistence type="predicted"/>
<reference evidence="1 2" key="1">
    <citation type="submission" date="2023-07" db="EMBL/GenBank/DDBJ databases">
        <title>Genomic Encyclopedia of Type Strains, Phase IV (KMG-IV): sequencing the most valuable type-strain genomes for metagenomic binning, comparative biology and taxonomic classification.</title>
        <authorList>
            <person name="Goeker M."/>
        </authorList>
    </citation>
    <scope>NUCLEOTIDE SEQUENCE [LARGE SCALE GENOMIC DNA]</scope>
    <source>
        <strain evidence="1 2">DSM 27594</strain>
    </source>
</reference>
<keyword evidence="2" id="KW-1185">Reference proteome</keyword>
<organism evidence="1 2">
    <name type="scientific">Neobacillus ginsengisoli</name>
    <dbReference type="NCBI Taxonomy" id="904295"/>
    <lineage>
        <taxon>Bacteria</taxon>
        <taxon>Bacillati</taxon>
        <taxon>Bacillota</taxon>
        <taxon>Bacilli</taxon>
        <taxon>Bacillales</taxon>
        <taxon>Bacillaceae</taxon>
        <taxon>Neobacillus</taxon>
    </lineage>
</organism>
<name>A0ABT9XZP8_9BACI</name>
<dbReference type="RefSeq" id="WP_307412465.1">
    <property type="nucleotide sequence ID" value="NZ_JAUSTW010000008.1"/>
</dbReference>
<gene>
    <name evidence="1" type="ORF">J2S10_004257</name>
</gene>
<evidence type="ECO:0000313" key="1">
    <source>
        <dbReference type="EMBL" id="MDQ0201051.1"/>
    </source>
</evidence>
<accession>A0ABT9XZP8</accession>
<evidence type="ECO:0000313" key="2">
    <source>
        <dbReference type="Proteomes" id="UP001224122"/>
    </source>
</evidence>